<accession>A0A518H317</accession>
<proteinExistence type="predicted"/>
<dbReference type="RefSeq" id="WP_145270679.1">
    <property type="nucleotide sequence ID" value="NZ_CP036426.1"/>
</dbReference>
<evidence type="ECO:0000256" key="1">
    <source>
        <dbReference type="SAM" id="MobiDB-lite"/>
    </source>
</evidence>
<evidence type="ECO:0000313" key="2">
    <source>
        <dbReference type="EMBL" id="QDV35226.1"/>
    </source>
</evidence>
<dbReference type="Proteomes" id="UP000317835">
    <property type="component" value="Chromosome"/>
</dbReference>
<sequence>MTPTPIRLTERERERLQGMSRRPRSKKQGYRSRALLALDGGHSVETVARMFRVGVDRVESWVAGFLESRLAYLDEPPGFRARARREEQLGGEEADGEEGE</sequence>
<protein>
    <submittedName>
        <fullName evidence="2">Uncharacterized protein</fullName>
    </submittedName>
</protein>
<dbReference type="AlphaFoldDB" id="A0A518H317"/>
<feature type="compositionally biased region" description="Basic residues" evidence="1">
    <location>
        <begin position="21"/>
        <end position="30"/>
    </location>
</feature>
<dbReference type="KEGG" id="tpla:ElP_31290"/>
<reference evidence="2 3" key="1">
    <citation type="submission" date="2019-02" db="EMBL/GenBank/DDBJ databases">
        <title>Deep-cultivation of Planctomycetes and their phenomic and genomic characterization uncovers novel biology.</title>
        <authorList>
            <person name="Wiegand S."/>
            <person name="Jogler M."/>
            <person name="Boedeker C."/>
            <person name="Pinto D."/>
            <person name="Vollmers J."/>
            <person name="Rivas-Marin E."/>
            <person name="Kohn T."/>
            <person name="Peeters S.H."/>
            <person name="Heuer A."/>
            <person name="Rast P."/>
            <person name="Oberbeckmann S."/>
            <person name="Bunk B."/>
            <person name="Jeske O."/>
            <person name="Meyerdierks A."/>
            <person name="Storesund J.E."/>
            <person name="Kallscheuer N."/>
            <person name="Luecker S."/>
            <person name="Lage O.M."/>
            <person name="Pohl T."/>
            <person name="Merkel B.J."/>
            <person name="Hornburger P."/>
            <person name="Mueller R.-W."/>
            <person name="Bruemmer F."/>
            <person name="Labrenz M."/>
            <person name="Spormann A.M."/>
            <person name="Op den Camp H."/>
            <person name="Overmann J."/>
            <person name="Amann R."/>
            <person name="Jetten M.S.M."/>
            <person name="Mascher T."/>
            <person name="Medema M.H."/>
            <person name="Devos D.P."/>
            <person name="Kaster A.-K."/>
            <person name="Ovreas L."/>
            <person name="Rohde M."/>
            <person name="Galperin M.Y."/>
            <person name="Jogler C."/>
        </authorList>
    </citation>
    <scope>NUCLEOTIDE SEQUENCE [LARGE SCALE GENOMIC DNA]</scope>
    <source>
        <strain evidence="2 3">ElP</strain>
    </source>
</reference>
<dbReference type="InterPro" id="IPR009057">
    <property type="entry name" value="Homeodomain-like_sf"/>
</dbReference>
<dbReference type="EMBL" id="CP036426">
    <property type="protein sequence ID" value="QDV35226.1"/>
    <property type="molecule type" value="Genomic_DNA"/>
</dbReference>
<name>A0A518H317_9BACT</name>
<feature type="region of interest" description="Disordered" evidence="1">
    <location>
        <begin position="1"/>
        <end position="30"/>
    </location>
</feature>
<gene>
    <name evidence="2" type="ORF">ElP_31290</name>
</gene>
<dbReference type="SUPFAM" id="SSF46689">
    <property type="entry name" value="Homeodomain-like"/>
    <property type="match status" value="1"/>
</dbReference>
<evidence type="ECO:0000313" key="3">
    <source>
        <dbReference type="Proteomes" id="UP000317835"/>
    </source>
</evidence>
<organism evidence="2 3">
    <name type="scientific">Tautonia plasticadhaerens</name>
    <dbReference type="NCBI Taxonomy" id="2527974"/>
    <lineage>
        <taxon>Bacteria</taxon>
        <taxon>Pseudomonadati</taxon>
        <taxon>Planctomycetota</taxon>
        <taxon>Planctomycetia</taxon>
        <taxon>Isosphaerales</taxon>
        <taxon>Isosphaeraceae</taxon>
        <taxon>Tautonia</taxon>
    </lineage>
</organism>
<keyword evidence="3" id="KW-1185">Reference proteome</keyword>